<reference evidence="1" key="1">
    <citation type="submission" date="2018-05" db="EMBL/GenBank/DDBJ databases">
        <authorList>
            <person name="Lanie J.A."/>
            <person name="Ng W.-L."/>
            <person name="Kazmierczak K.M."/>
            <person name="Andrzejewski T.M."/>
            <person name="Davidsen T.M."/>
            <person name="Wayne K.J."/>
            <person name="Tettelin H."/>
            <person name="Glass J.I."/>
            <person name="Rusch D."/>
            <person name="Podicherti R."/>
            <person name="Tsui H.-C.T."/>
            <person name="Winkler M.E."/>
        </authorList>
    </citation>
    <scope>NUCLEOTIDE SEQUENCE</scope>
</reference>
<name>A0A383DZF3_9ZZZZ</name>
<proteinExistence type="predicted"/>
<evidence type="ECO:0000313" key="1">
    <source>
        <dbReference type="EMBL" id="SVE49719.1"/>
    </source>
</evidence>
<accession>A0A383DZF3</accession>
<organism evidence="1">
    <name type="scientific">marine metagenome</name>
    <dbReference type="NCBI Taxonomy" id="408172"/>
    <lineage>
        <taxon>unclassified sequences</taxon>
        <taxon>metagenomes</taxon>
        <taxon>ecological metagenomes</taxon>
    </lineage>
</organism>
<protein>
    <submittedName>
        <fullName evidence="1">Uncharacterized protein</fullName>
    </submittedName>
</protein>
<sequence>MKILFAIKSIDNVGGGAERIIFPISFFLKCGLQEGDKAH</sequence>
<dbReference type="EMBL" id="UINC01221397">
    <property type="protein sequence ID" value="SVE49719.1"/>
    <property type="molecule type" value="Genomic_DNA"/>
</dbReference>
<gene>
    <name evidence="1" type="ORF">METZ01_LOCUS502573</name>
</gene>
<dbReference type="AlphaFoldDB" id="A0A383DZF3"/>